<feature type="compositionally biased region" description="Polar residues" evidence="1">
    <location>
        <begin position="27"/>
        <end position="37"/>
    </location>
</feature>
<keyword evidence="3" id="KW-1185">Reference proteome</keyword>
<evidence type="ECO:0000313" key="2">
    <source>
        <dbReference type="EMBL" id="CZS93299.1"/>
    </source>
</evidence>
<dbReference type="Proteomes" id="UP000178912">
    <property type="component" value="Unassembled WGS sequence"/>
</dbReference>
<feature type="region of interest" description="Disordered" evidence="1">
    <location>
        <begin position="27"/>
        <end position="49"/>
    </location>
</feature>
<protein>
    <submittedName>
        <fullName evidence="2">Uncharacterized protein</fullName>
    </submittedName>
</protein>
<gene>
    <name evidence="2" type="ORF">RAG0_03653</name>
</gene>
<evidence type="ECO:0000256" key="1">
    <source>
        <dbReference type="SAM" id="MobiDB-lite"/>
    </source>
</evidence>
<feature type="compositionally biased region" description="Basic and acidic residues" evidence="1">
    <location>
        <begin position="204"/>
        <end position="217"/>
    </location>
</feature>
<dbReference type="EMBL" id="FJUX01000015">
    <property type="protein sequence ID" value="CZS93299.1"/>
    <property type="molecule type" value="Genomic_DNA"/>
</dbReference>
<sequence length="238" mass="26460">MAYRHSTIIIIADGVVIAERDSNIATFGPQTRSSQQIRGKKRNTQQDEESEMALFRRVRIKTEIKVRVKVKAILALTTPPNRRVDGSRSESPSMGTGRPRKARVPTFNFEAVVSDMGSEIRARTPGRKAAASPREQEHELSPFGASGSVENIMMGIGADSDPDAEQAYNKAMEVDRDVLSEAQMAELELAEELDREAATDQEIIDDREKYHSPRTEFDSSDDSQDNDKHDDGSGYDSD</sequence>
<dbReference type="AlphaFoldDB" id="A0A1E1K5B8"/>
<accession>A0A1E1K5B8</accession>
<feature type="region of interest" description="Disordered" evidence="1">
    <location>
        <begin position="118"/>
        <end position="147"/>
    </location>
</feature>
<organism evidence="2 3">
    <name type="scientific">Rhynchosporium agropyri</name>
    <dbReference type="NCBI Taxonomy" id="914238"/>
    <lineage>
        <taxon>Eukaryota</taxon>
        <taxon>Fungi</taxon>
        <taxon>Dikarya</taxon>
        <taxon>Ascomycota</taxon>
        <taxon>Pezizomycotina</taxon>
        <taxon>Leotiomycetes</taxon>
        <taxon>Helotiales</taxon>
        <taxon>Ploettnerulaceae</taxon>
        <taxon>Rhynchosporium</taxon>
    </lineage>
</organism>
<evidence type="ECO:0000313" key="3">
    <source>
        <dbReference type="Proteomes" id="UP000178912"/>
    </source>
</evidence>
<proteinExistence type="predicted"/>
<feature type="region of interest" description="Disordered" evidence="1">
    <location>
        <begin position="183"/>
        <end position="238"/>
    </location>
</feature>
<reference evidence="3" key="1">
    <citation type="submission" date="2016-03" db="EMBL/GenBank/DDBJ databases">
        <authorList>
            <person name="Guldener U."/>
        </authorList>
    </citation>
    <scope>NUCLEOTIDE SEQUENCE [LARGE SCALE GENOMIC DNA]</scope>
    <source>
        <strain evidence="3">04CH-RAC-A.6.1</strain>
    </source>
</reference>
<feature type="region of interest" description="Disordered" evidence="1">
    <location>
        <begin position="80"/>
        <end position="101"/>
    </location>
</feature>
<name>A0A1E1K5B8_9HELO</name>
<dbReference type="OrthoDB" id="10665714at2759"/>